<reference evidence="2" key="1">
    <citation type="submission" date="2020-03" db="EMBL/GenBank/DDBJ databases">
        <authorList>
            <person name="Guo F."/>
        </authorList>
    </citation>
    <scope>NUCLEOTIDE SEQUENCE</scope>
    <source>
        <strain evidence="2">JCM 30134</strain>
    </source>
</reference>
<gene>
    <name evidence="2" type="ORF">G8770_09765</name>
</gene>
<sequence>MNVRHRVAALPLMLISLFVFSQAAMADMSNKWRMEFNGSANSDGAITVRISPEGGIPLEITTLVSKGTRENMVAKAVVESLQSKLPRGAYNVERDDGEDVLIKKGTGTPIFGLDVLSNTVKNVKIHLDKE</sequence>
<evidence type="ECO:0000313" key="3">
    <source>
        <dbReference type="Proteomes" id="UP000787472"/>
    </source>
</evidence>
<name>A0A9E5MLY9_9GAMM</name>
<proteinExistence type="predicted"/>
<accession>A0A9E5MLY9</accession>
<organism evidence="2 3">
    <name type="scientific">Pseudomaricurvus hydrocarbonicus</name>
    <dbReference type="NCBI Taxonomy" id="1470433"/>
    <lineage>
        <taxon>Bacteria</taxon>
        <taxon>Pseudomonadati</taxon>
        <taxon>Pseudomonadota</taxon>
        <taxon>Gammaproteobacteria</taxon>
        <taxon>Cellvibrionales</taxon>
        <taxon>Cellvibrionaceae</taxon>
        <taxon>Pseudomaricurvus</taxon>
    </lineage>
</organism>
<comment type="caution">
    <text evidence="2">The sequence shown here is derived from an EMBL/GenBank/DDBJ whole genome shotgun (WGS) entry which is preliminary data.</text>
</comment>
<feature type="signal peptide" evidence="1">
    <location>
        <begin position="1"/>
        <end position="26"/>
    </location>
</feature>
<dbReference type="RefSeq" id="WP_167185527.1">
    <property type="nucleotide sequence ID" value="NZ_JAAONZ010000006.1"/>
</dbReference>
<dbReference type="Proteomes" id="UP000787472">
    <property type="component" value="Unassembled WGS sequence"/>
</dbReference>
<feature type="chain" id="PRO_5038870000" evidence="1">
    <location>
        <begin position="27"/>
        <end position="130"/>
    </location>
</feature>
<dbReference type="AlphaFoldDB" id="A0A9E5MLY9"/>
<protein>
    <submittedName>
        <fullName evidence="2">Uncharacterized protein</fullName>
    </submittedName>
</protein>
<dbReference type="EMBL" id="JAAONZ010000006">
    <property type="protein sequence ID" value="NHO65828.1"/>
    <property type="molecule type" value="Genomic_DNA"/>
</dbReference>
<evidence type="ECO:0000256" key="1">
    <source>
        <dbReference type="SAM" id="SignalP"/>
    </source>
</evidence>
<keyword evidence="3" id="KW-1185">Reference proteome</keyword>
<evidence type="ECO:0000313" key="2">
    <source>
        <dbReference type="EMBL" id="NHO65828.1"/>
    </source>
</evidence>
<keyword evidence="1" id="KW-0732">Signal</keyword>